<accession>A0ACA9P6U9</accession>
<comment type="caution">
    <text evidence="1">The sequence shown here is derived from an EMBL/GenBank/DDBJ whole genome shotgun (WGS) entry which is preliminary data.</text>
</comment>
<protein>
    <submittedName>
        <fullName evidence="1">4892_t:CDS:1</fullName>
    </submittedName>
</protein>
<reference evidence="1" key="1">
    <citation type="submission" date="2021-06" db="EMBL/GenBank/DDBJ databases">
        <authorList>
            <person name="Kallberg Y."/>
            <person name="Tangrot J."/>
            <person name="Rosling A."/>
        </authorList>
    </citation>
    <scope>NUCLEOTIDE SEQUENCE</scope>
    <source>
        <strain evidence="1">AU212A</strain>
    </source>
</reference>
<gene>
    <name evidence="1" type="ORF">SCALOS_LOCUS10242</name>
</gene>
<evidence type="ECO:0000313" key="2">
    <source>
        <dbReference type="Proteomes" id="UP000789860"/>
    </source>
</evidence>
<feature type="non-terminal residue" evidence="1">
    <location>
        <position position="1"/>
    </location>
</feature>
<organism evidence="1 2">
    <name type="scientific">Scutellospora calospora</name>
    <dbReference type="NCBI Taxonomy" id="85575"/>
    <lineage>
        <taxon>Eukaryota</taxon>
        <taxon>Fungi</taxon>
        <taxon>Fungi incertae sedis</taxon>
        <taxon>Mucoromycota</taxon>
        <taxon>Glomeromycotina</taxon>
        <taxon>Glomeromycetes</taxon>
        <taxon>Diversisporales</taxon>
        <taxon>Gigasporaceae</taxon>
        <taxon>Scutellospora</taxon>
    </lineage>
</organism>
<sequence length="164" mass="18943">LYPGTENYKTLEVSLAPLCQDLIQLKNYGINDTSGKHWNIKLYFSADWKFLAISLGFNAANSNFFCPWCDCSRKDLALQECKQNGNFNNEIRANICNEMHNLGNYTALMGDEKLLVLKNFNLTIMLPYIRAKQVRNLWTDFYYLYEALKNPSTNSEIFANNAKI</sequence>
<dbReference type="EMBL" id="CAJVPM010036874">
    <property type="protein sequence ID" value="CAG8693941.1"/>
    <property type="molecule type" value="Genomic_DNA"/>
</dbReference>
<dbReference type="Proteomes" id="UP000789860">
    <property type="component" value="Unassembled WGS sequence"/>
</dbReference>
<proteinExistence type="predicted"/>
<evidence type="ECO:0000313" key="1">
    <source>
        <dbReference type="EMBL" id="CAG8693941.1"/>
    </source>
</evidence>
<keyword evidence="2" id="KW-1185">Reference proteome</keyword>
<name>A0ACA9P6U9_9GLOM</name>
<feature type="non-terminal residue" evidence="1">
    <location>
        <position position="164"/>
    </location>
</feature>